<protein>
    <submittedName>
        <fullName evidence="4">Retrovirus-related Pol polyprotein from type-1 retrotransposable element R2</fullName>
    </submittedName>
</protein>
<feature type="domain" description="C2H2-type" evidence="3">
    <location>
        <begin position="246"/>
        <end position="273"/>
    </location>
</feature>
<gene>
    <name evidence="4" type="primary">PO21_2</name>
    <name evidence="4" type="ORF">CDAR_567261</name>
</gene>
<dbReference type="PROSITE" id="PS00028">
    <property type="entry name" value="ZINC_FINGER_C2H2_1"/>
    <property type="match status" value="2"/>
</dbReference>
<dbReference type="GO" id="GO:0008270">
    <property type="term" value="F:zinc ion binding"/>
    <property type="evidence" value="ECO:0007669"/>
    <property type="project" value="UniProtKB-KW"/>
</dbReference>
<dbReference type="Proteomes" id="UP001054837">
    <property type="component" value="Unassembled WGS sequence"/>
</dbReference>
<name>A0AAV4QXJ6_9ARAC</name>
<reference evidence="4 5" key="1">
    <citation type="submission" date="2021-06" db="EMBL/GenBank/DDBJ databases">
        <title>Caerostris darwini draft genome.</title>
        <authorList>
            <person name="Kono N."/>
            <person name="Arakawa K."/>
        </authorList>
    </citation>
    <scope>NUCLEOTIDE SEQUENCE [LARGE SCALE GENOMIC DNA]</scope>
</reference>
<evidence type="ECO:0000313" key="5">
    <source>
        <dbReference type="Proteomes" id="UP001054837"/>
    </source>
</evidence>
<accession>A0AAV4QXJ6</accession>
<organism evidence="4 5">
    <name type="scientific">Caerostris darwini</name>
    <dbReference type="NCBI Taxonomy" id="1538125"/>
    <lineage>
        <taxon>Eukaryota</taxon>
        <taxon>Metazoa</taxon>
        <taxon>Ecdysozoa</taxon>
        <taxon>Arthropoda</taxon>
        <taxon>Chelicerata</taxon>
        <taxon>Arachnida</taxon>
        <taxon>Araneae</taxon>
        <taxon>Araneomorphae</taxon>
        <taxon>Entelegynae</taxon>
        <taxon>Araneoidea</taxon>
        <taxon>Araneidae</taxon>
        <taxon>Caerostris</taxon>
    </lineage>
</organism>
<keyword evidence="5" id="KW-1185">Reference proteome</keyword>
<dbReference type="InterPro" id="IPR013087">
    <property type="entry name" value="Znf_C2H2_type"/>
</dbReference>
<evidence type="ECO:0000256" key="2">
    <source>
        <dbReference type="SAM" id="MobiDB-lite"/>
    </source>
</evidence>
<keyword evidence="1" id="KW-0862">Zinc</keyword>
<feature type="compositionally biased region" description="Basic and acidic residues" evidence="2">
    <location>
        <begin position="300"/>
        <end position="313"/>
    </location>
</feature>
<feature type="domain" description="C2H2-type" evidence="3">
    <location>
        <begin position="507"/>
        <end position="534"/>
    </location>
</feature>
<dbReference type="AlphaFoldDB" id="A0AAV4QXJ6"/>
<keyword evidence="1" id="KW-0479">Metal-binding</keyword>
<feature type="region of interest" description="Disordered" evidence="2">
    <location>
        <begin position="291"/>
        <end position="328"/>
    </location>
</feature>
<feature type="region of interest" description="Disordered" evidence="2">
    <location>
        <begin position="546"/>
        <end position="593"/>
    </location>
</feature>
<dbReference type="PROSITE" id="PS50157">
    <property type="entry name" value="ZINC_FINGER_C2H2_2"/>
    <property type="match status" value="2"/>
</dbReference>
<feature type="compositionally biased region" description="Basic residues" evidence="2">
    <location>
        <begin position="546"/>
        <end position="555"/>
    </location>
</feature>
<evidence type="ECO:0000313" key="4">
    <source>
        <dbReference type="EMBL" id="GIY13591.1"/>
    </source>
</evidence>
<sequence length="978" mass="108849">MSLTKSNFGLSTPYSATEAWTFMRPPSIARTHRFATELGKQMKDRICAFRNTTTDIEVADTLLDIVNIVSCASPNGRVPSTPSCIPDTSELSMVHSPSTVIQIEECEDNVSRASLNGKVPYTPSCVPHASELSRVLSPSTVIQIEECEDVVPQPTMSCDLSPIHPVRNVEIDMTPWSGRLIDLTSSNGPTPRRPVGTRPTRYLNIGGKTSTTKQKVTAKPHDVDLDNVYHVILLPTKPIRKKKKQFKCNYCDFSFKTMKSRDEHHVLHDLEKEFNALHGLVGNITSSDFDDFQLPKSPSRKPEVVSKKPRAEDPGSPGASTSAYPTSSKLQSAKLQTLHYVRPDNLNIRCQFCEKGDFPSRKALKYHLFRFHGQSMRKASQQHRSQQDQDTVFPVRQSANVQSSPNTPQDLNFQDVTRENFTITLSFPIHGKLSCPGPNCSASFVVNYWNVMKGSLIKHLHFVHNISISSSQFLCSLCQKNISEKPKKHECFTNSESPMVLFVEQKLKCSHCEASFTSTLGLRNHEKAHQKRSAIANITPLVIPSSRRKRTRKVRNNSSPSSDTENTCITEQSQVMAPPVENTTDPDPIQVDDDHQDEPLHHLTQVLDDILNCDPSSEGASLLSDTYAQIVVEATQIVFPISPPAPVTINRTVNIEDPQECQKLYRRNRRAIREIKDAAGERFMLPPEAVEDFSSVWQPATSCPNFYTPASGREAVLNVPLSVSEVMSAIKTCENTAPGPDRITYNHWRHLDHKGQLLTRLFNCCIQLQCIPETWKESTTILLPKTDDLSSPSNWRPIALSNTAYKLFMKYLTARLQNCAKDVSNAFGSLPHSAINDCLAAIGVGEVFKNLIMSSYSGCSTFMLTNETRTSPISTECGVKQSCPLSGLIFNLCIDPILGDADDLVLLADSPSQIQENLNSVFELLAKLSLFLNPSKSKSFNFCGPPPTGVRVTSFFTLTMFPSLEWRNLNSLSSLASQ</sequence>
<dbReference type="PANTHER" id="PTHR19446">
    <property type="entry name" value="REVERSE TRANSCRIPTASES"/>
    <property type="match status" value="1"/>
</dbReference>
<dbReference type="SMART" id="SM00355">
    <property type="entry name" value="ZnF_C2H2"/>
    <property type="match status" value="4"/>
</dbReference>
<dbReference type="InterPro" id="IPR000477">
    <property type="entry name" value="RT_dom"/>
</dbReference>
<feature type="compositionally biased region" description="Polar residues" evidence="2">
    <location>
        <begin position="556"/>
        <end position="585"/>
    </location>
</feature>
<evidence type="ECO:0000259" key="3">
    <source>
        <dbReference type="PROSITE" id="PS50157"/>
    </source>
</evidence>
<proteinExistence type="predicted"/>
<feature type="compositionally biased region" description="Polar residues" evidence="2">
    <location>
        <begin position="318"/>
        <end position="328"/>
    </location>
</feature>
<comment type="caution">
    <text evidence="4">The sequence shown here is derived from an EMBL/GenBank/DDBJ whole genome shotgun (WGS) entry which is preliminary data.</text>
</comment>
<keyword evidence="1" id="KW-0863">Zinc-finger</keyword>
<evidence type="ECO:0000256" key="1">
    <source>
        <dbReference type="PROSITE-ProRule" id="PRU00042"/>
    </source>
</evidence>
<dbReference type="EMBL" id="BPLQ01005263">
    <property type="protein sequence ID" value="GIY13591.1"/>
    <property type="molecule type" value="Genomic_DNA"/>
</dbReference>
<dbReference type="Pfam" id="PF00078">
    <property type="entry name" value="RVT_1"/>
    <property type="match status" value="1"/>
</dbReference>